<dbReference type="Gene3D" id="3.40.50.300">
    <property type="entry name" value="P-loop containing nucleotide triphosphate hydrolases"/>
    <property type="match status" value="1"/>
</dbReference>
<protein>
    <recommendedName>
        <fullName evidence="2">Tr-type G domain-containing protein</fullName>
    </recommendedName>
</protein>
<dbReference type="CDD" id="cd11383">
    <property type="entry name" value="YfjP"/>
    <property type="match status" value="1"/>
</dbReference>
<evidence type="ECO:0000313" key="4">
    <source>
        <dbReference type="Proteomes" id="UP000630594"/>
    </source>
</evidence>
<dbReference type="PANTHER" id="PTHR42698:SF1">
    <property type="entry name" value="GTPASE ERA, MITOCHONDRIAL"/>
    <property type="match status" value="1"/>
</dbReference>
<dbReference type="Proteomes" id="UP000630594">
    <property type="component" value="Unassembled WGS sequence"/>
</dbReference>
<dbReference type="InterPro" id="IPR027417">
    <property type="entry name" value="P-loop_NTPase"/>
</dbReference>
<sequence>MTSLLEGAKKLVTRGSDIGARLDGLEKAVDAARGRVDESVLAETSALVDRTAARLRISADHTVVALAGATGSGKSTTFNALTGLELSAVGVRRPTTSWATACVWGSDGAPELLDWLGIPPRHQVTRDSMLSVGNHKDELDGVILLDLPDHDSTEVSHHLEVDRLVQLADMLIWVLDPQKYADAAIHDRYLSQLTGHQDVMLVVLNQIDRVPAERRDAMVEDVRRLLAADGLTGVPVVPVSSREGWGVAELRSEIAKKVASKKVAKARLEADLRTAATTLQGYTGTAAVPTLSPERVEALEDAFADAAGVPTVVKAVEDSTRLRANRATGWPVTSWLSRFKPDPLKRLHLDLGAEGKMLTGAARTSVPEATQVQRARVDSEVRALVDDVTTGFKQNWAHSVRVASVSRLGDVNDRLDRELATTDLGVDRIPIWASAVRVLQWMLILSAVAGAAWIALLTLGTAAGLTETETPEVAGWPIPLLLLGGGIGLGVVLALVCRVLVHSTAKRRARVAEQRLRSAIHEVSEDLVVGPVRTELEAYSATRAGIAAALG</sequence>
<keyword evidence="4" id="KW-1185">Reference proteome</keyword>
<keyword evidence="1" id="KW-0812">Transmembrane</keyword>
<accession>A0ABQ1Q7M9</accession>
<organism evidence="3 4">
    <name type="scientific">Nocardioides daphniae</name>
    <dbReference type="NCBI Taxonomy" id="402297"/>
    <lineage>
        <taxon>Bacteria</taxon>
        <taxon>Bacillati</taxon>
        <taxon>Actinomycetota</taxon>
        <taxon>Actinomycetes</taxon>
        <taxon>Propionibacteriales</taxon>
        <taxon>Nocardioidaceae</taxon>
        <taxon>Nocardioides</taxon>
    </lineage>
</organism>
<dbReference type="EMBL" id="BMCK01000002">
    <property type="protein sequence ID" value="GGD16464.1"/>
    <property type="molecule type" value="Genomic_DNA"/>
</dbReference>
<dbReference type="RefSeq" id="WP_188421291.1">
    <property type="nucleotide sequence ID" value="NZ_BMCK01000002.1"/>
</dbReference>
<keyword evidence="1" id="KW-0472">Membrane</keyword>
<proteinExistence type="predicted"/>
<dbReference type="PANTHER" id="PTHR42698">
    <property type="entry name" value="GTPASE ERA"/>
    <property type="match status" value="1"/>
</dbReference>
<reference evidence="4" key="1">
    <citation type="journal article" date="2019" name="Int. J. Syst. Evol. Microbiol.">
        <title>The Global Catalogue of Microorganisms (GCM) 10K type strain sequencing project: providing services to taxonomists for standard genome sequencing and annotation.</title>
        <authorList>
            <consortium name="The Broad Institute Genomics Platform"/>
            <consortium name="The Broad Institute Genome Sequencing Center for Infectious Disease"/>
            <person name="Wu L."/>
            <person name="Ma J."/>
        </authorList>
    </citation>
    <scope>NUCLEOTIDE SEQUENCE [LARGE SCALE GENOMIC DNA]</scope>
    <source>
        <strain evidence="4">CCM 7403</strain>
    </source>
</reference>
<keyword evidence="1" id="KW-1133">Transmembrane helix</keyword>
<name>A0ABQ1Q7M9_9ACTN</name>
<evidence type="ECO:0000256" key="1">
    <source>
        <dbReference type="SAM" id="Phobius"/>
    </source>
</evidence>
<feature type="domain" description="Tr-type G" evidence="2">
    <location>
        <begin position="61"/>
        <end position="258"/>
    </location>
</feature>
<dbReference type="Pfam" id="PF00009">
    <property type="entry name" value="GTP_EFTU"/>
    <property type="match status" value="1"/>
</dbReference>
<comment type="caution">
    <text evidence="3">The sequence shown here is derived from an EMBL/GenBank/DDBJ whole genome shotgun (WGS) entry which is preliminary data.</text>
</comment>
<evidence type="ECO:0000313" key="3">
    <source>
        <dbReference type="EMBL" id="GGD16464.1"/>
    </source>
</evidence>
<feature type="transmembrane region" description="Helical" evidence="1">
    <location>
        <begin position="480"/>
        <end position="501"/>
    </location>
</feature>
<gene>
    <name evidence="3" type="ORF">GCM10007231_14250</name>
</gene>
<dbReference type="SUPFAM" id="SSF52540">
    <property type="entry name" value="P-loop containing nucleoside triphosphate hydrolases"/>
    <property type="match status" value="1"/>
</dbReference>
<dbReference type="InterPro" id="IPR000795">
    <property type="entry name" value="T_Tr_GTP-bd_dom"/>
</dbReference>
<feature type="transmembrane region" description="Helical" evidence="1">
    <location>
        <begin position="438"/>
        <end position="460"/>
    </location>
</feature>
<dbReference type="InterPro" id="IPR005662">
    <property type="entry name" value="GTPase_Era-like"/>
</dbReference>
<evidence type="ECO:0000259" key="2">
    <source>
        <dbReference type="Pfam" id="PF00009"/>
    </source>
</evidence>